<feature type="region of interest" description="Disordered" evidence="1">
    <location>
        <begin position="273"/>
        <end position="345"/>
    </location>
</feature>
<keyword evidence="4" id="KW-1185">Reference proteome</keyword>
<reference evidence="3" key="1">
    <citation type="journal article" date="2022" name="Int. J. Mol. Sci.">
        <title>Draft Genome of Tanacetum Coccineum: Genomic Comparison of Closely Related Tanacetum-Family Plants.</title>
        <authorList>
            <person name="Yamashiro T."/>
            <person name="Shiraishi A."/>
            <person name="Nakayama K."/>
            <person name="Satake H."/>
        </authorList>
    </citation>
    <scope>NUCLEOTIDE SEQUENCE</scope>
</reference>
<dbReference type="InterPro" id="IPR005162">
    <property type="entry name" value="Retrotrans_gag_dom"/>
</dbReference>
<organism evidence="3 4">
    <name type="scientific">Tanacetum coccineum</name>
    <dbReference type="NCBI Taxonomy" id="301880"/>
    <lineage>
        <taxon>Eukaryota</taxon>
        <taxon>Viridiplantae</taxon>
        <taxon>Streptophyta</taxon>
        <taxon>Embryophyta</taxon>
        <taxon>Tracheophyta</taxon>
        <taxon>Spermatophyta</taxon>
        <taxon>Magnoliopsida</taxon>
        <taxon>eudicotyledons</taxon>
        <taxon>Gunneridae</taxon>
        <taxon>Pentapetalae</taxon>
        <taxon>asterids</taxon>
        <taxon>campanulids</taxon>
        <taxon>Asterales</taxon>
        <taxon>Asteraceae</taxon>
        <taxon>Asteroideae</taxon>
        <taxon>Anthemideae</taxon>
        <taxon>Anthemidinae</taxon>
        <taxon>Tanacetum</taxon>
    </lineage>
</organism>
<feature type="compositionally biased region" description="Basic and acidic residues" evidence="1">
    <location>
        <begin position="633"/>
        <end position="657"/>
    </location>
</feature>
<feature type="region of interest" description="Disordered" evidence="1">
    <location>
        <begin position="617"/>
        <end position="657"/>
    </location>
</feature>
<dbReference type="PANTHER" id="PTHR33223">
    <property type="entry name" value="CCHC-TYPE DOMAIN-CONTAINING PROTEIN"/>
    <property type="match status" value="1"/>
</dbReference>
<evidence type="ECO:0000313" key="4">
    <source>
        <dbReference type="Proteomes" id="UP001151760"/>
    </source>
</evidence>
<accession>A0ABQ5GA14</accession>
<dbReference type="EMBL" id="BQNB010018264">
    <property type="protein sequence ID" value="GJT72508.1"/>
    <property type="molecule type" value="Genomic_DNA"/>
</dbReference>
<protein>
    <submittedName>
        <fullName evidence="3">Reverse transcriptase domain-containing protein</fullName>
    </submittedName>
</protein>
<gene>
    <name evidence="3" type="ORF">Tco_1031794</name>
</gene>
<feature type="compositionally biased region" description="Polar residues" evidence="1">
    <location>
        <begin position="273"/>
        <end position="290"/>
    </location>
</feature>
<dbReference type="GO" id="GO:0003964">
    <property type="term" value="F:RNA-directed DNA polymerase activity"/>
    <property type="evidence" value="ECO:0007669"/>
    <property type="project" value="UniProtKB-KW"/>
</dbReference>
<keyword evidence="3" id="KW-0695">RNA-directed DNA polymerase</keyword>
<feature type="region of interest" description="Disordered" evidence="1">
    <location>
        <begin position="172"/>
        <end position="195"/>
    </location>
</feature>
<proteinExistence type="predicted"/>
<evidence type="ECO:0000259" key="2">
    <source>
        <dbReference type="Pfam" id="PF03732"/>
    </source>
</evidence>
<evidence type="ECO:0000313" key="3">
    <source>
        <dbReference type="EMBL" id="GJT72508.1"/>
    </source>
</evidence>
<dbReference type="Pfam" id="PF03732">
    <property type="entry name" value="Retrotrans_gag"/>
    <property type="match status" value="1"/>
</dbReference>
<name>A0ABQ5GA14_9ASTR</name>
<reference evidence="3" key="2">
    <citation type="submission" date="2022-01" db="EMBL/GenBank/DDBJ databases">
        <authorList>
            <person name="Yamashiro T."/>
            <person name="Shiraishi A."/>
            <person name="Satake H."/>
            <person name="Nakayama K."/>
        </authorList>
    </citation>
    <scope>NUCLEOTIDE SEQUENCE</scope>
</reference>
<keyword evidence="3" id="KW-0548">Nucleotidyltransferase</keyword>
<comment type="caution">
    <text evidence="3">The sequence shown here is derived from an EMBL/GenBank/DDBJ whole genome shotgun (WGS) entry which is preliminary data.</text>
</comment>
<dbReference type="PANTHER" id="PTHR33223:SF11">
    <property type="entry name" value="ELEMENT PROTEIN, PUTATIVE-RELATED"/>
    <property type="match status" value="1"/>
</dbReference>
<dbReference type="Proteomes" id="UP001151760">
    <property type="component" value="Unassembled WGS sequence"/>
</dbReference>
<feature type="domain" description="Retrotransposon gag" evidence="2">
    <location>
        <begin position="49"/>
        <end position="135"/>
    </location>
</feature>
<feature type="compositionally biased region" description="Basic and acidic residues" evidence="1">
    <location>
        <begin position="316"/>
        <end position="327"/>
    </location>
</feature>
<keyword evidence="3" id="KW-0808">Transferase</keyword>
<evidence type="ECO:0000256" key="1">
    <source>
        <dbReference type="SAM" id="MobiDB-lite"/>
    </source>
</evidence>
<sequence length="657" mass="74360">MADNRTMAQMLQAPIEGYEDAIVVPPINANNFELKQPLINLVQSNKFTDGEARDWLDKEPPRSILTWDDLVSKFINQFFPPSKTTYLRNKITNFFQEPNETFNEAWERFKGLLRQCPHHGFSELHQLDTFYNSLNSNDQDALDSAAGGNFLDKMPQEGLAIIESKSKVRYSRSRANDSRVSTDAPLSNSSPSNNSFDMQQIAASLEDKLTIKMNQMMNDMKALVVTTPAPVKAVEELDNFQRNQNDFQRVYNDSQKKQDDFQKMMLSFMQSYHTNQASSSSTLPSNTIPNPRNEAKAITTRSGASYDGPPIPPPVVEKESEVTKDTELPSTEDIQPPLVHDLGKDKEPIEEPSFVANKAKPSLPYPSRLNKEKIREKDDILASKFMEIFRNLHFELSFADALIHMPKFAPMFKKMLNNKDKLIELTKTPLNENCSAVVLKKLPEKLGDPGRFLIPCDFSEFDSYLALADLADPRVPLILERPFLRTAHALIDVYEGEIILRNDDQSLTLKCGDTPSISYNNFESLKKVDLIDVTCEEYSQEVLGFSDSVTYNNPSPYYDSIVSTSSPTLTPFDESDFLLFEEADAFIVDDEQISTEIDATYYDPEGDILILEALLNSDPLPPQPNQGDYSPEIQKDLKVVEPQKSSHEPKVELPSRT</sequence>